<proteinExistence type="inferred from homology"/>
<dbReference type="Gene3D" id="1.10.287.950">
    <property type="entry name" value="Methyl-accepting chemotaxis protein"/>
    <property type="match status" value="1"/>
</dbReference>
<keyword evidence="5 11" id="KW-1133">Transmembrane helix</keyword>
<evidence type="ECO:0000256" key="6">
    <source>
        <dbReference type="ARBA" id="ARBA00023136"/>
    </source>
</evidence>
<keyword evidence="7 9" id="KW-0807">Transducer</keyword>
<feature type="coiled-coil region" evidence="10">
    <location>
        <begin position="580"/>
        <end position="611"/>
    </location>
</feature>
<dbReference type="CDD" id="cd06225">
    <property type="entry name" value="HAMP"/>
    <property type="match status" value="1"/>
</dbReference>
<feature type="domain" description="HAMP" evidence="13">
    <location>
        <begin position="293"/>
        <end position="347"/>
    </location>
</feature>
<evidence type="ECO:0000259" key="13">
    <source>
        <dbReference type="PROSITE" id="PS50885"/>
    </source>
</evidence>
<dbReference type="CDD" id="cd12912">
    <property type="entry name" value="PDC2_MCP_like"/>
    <property type="match status" value="1"/>
</dbReference>
<keyword evidence="2" id="KW-1003">Cell membrane</keyword>
<comment type="subcellular location">
    <subcellularLocation>
        <location evidence="1">Cell membrane</location>
        <topology evidence="1">Multi-pass membrane protein</topology>
    </subcellularLocation>
</comment>
<dbReference type="GO" id="GO:0006935">
    <property type="term" value="P:chemotaxis"/>
    <property type="evidence" value="ECO:0007669"/>
    <property type="project" value="UniProtKB-KW"/>
</dbReference>
<dbReference type="SUPFAM" id="SSF103190">
    <property type="entry name" value="Sensory domain-like"/>
    <property type="match status" value="1"/>
</dbReference>
<protein>
    <submittedName>
        <fullName evidence="14">Methyl-accepting chemotaxis protein</fullName>
    </submittedName>
</protein>
<keyword evidence="6 11" id="KW-0472">Membrane</keyword>
<evidence type="ECO:0000256" key="3">
    <source>
        <dbReference type="ARBA" id="ARBA00022500"/>
    </source>
</evidence>
<dbReference type="InterPro" id="IPR029151">
    <property type="entry name" value="Sensor-like_sf"/>
</dbReference>
<evidence type="ECO:0000256" key="4">
    <source>
        <dbReference type="ARBA" id="ARBA00022692"/>
    </source>
</evidence>
<gene>
    <name evidence="14" type="ORF">NFC81_00105</name>
</gene>
<evidence type="ECO:0000256" key="8">
    <source>
        <dbReference type="ARBA" id="ARBA00029447"/>
    </source>
</evidence>
<dbReference type="CDD" id="cd12913">
    <property type="entry name" value="PDC1_MCP_like"/>
    <property type="match status" value="1"/>
</dbReference>
<keyword evidence="3" id="KW-0145">Chemotaxis</keyword>
<dbReference type="GO" id="GO:0007165">
    <property type="term" value="P:signal transduction"/>
    <property type="evidence" value="ECO:0007669"/>
    <property type="project" value="UniProtKB-KW"/>
</dbReference>
<dbReference type="SUPFAM" id="SSF58104">
    <property type="entry name" value="Methyl-accepting chemotaxis protein (MCP) signaling domain"/>
    <property type="match status" value="1"/>
</dbReference>
<dbReference type="PROSITE" id="PS50885">
    <property type="entry name" value="HAMP"/>
    <property type="match status" value="1"/>
</dbReference>
<reference evidence="14" key="1">
    <citation type="submission" date="2022-07" db="EMBL/GenBank/DDBJ databases">
        <title>Complete genome sequence of Salinispirillum sp. LH10-3-1 capable of multiple carbohydrate inversion isolated from a soda lake.</title>
        <authorList>
            <person name="Liu J."/>
            <person name="Zhai Y."/>
            <person name="Zhang H."/>
            <person name="Yang H."/>
            <person name="Qu J."/>
            <person name="Li J."/>
        </authorList>
    </citation>
    <scope>NUCLEOTIDE SEQUENCE</scope>
    <source>
        <strain evidence="14">LH 10-3-1</strain>
    </source>
</reference>
<dbReference type="AlphaFoldDB" id="A0AB38YG54"/>
<keyword evidence="4 11" id="KW-0812">Transmembrane</keyword>
<dbReference type="EMBL" id="CP101717">
    <property type="protein sequence ID" value="WLD58210.1"/>
    <property type="molecule type" value="Genomic_DNA"/>
</dbReference>
<evidence type="ECO:0000256" key="9">
    <source>
        <dbReference type="PROSITE-ProRule" id="PRU00284"/>
    </source>
</evidence>
<evidence type="ECO:0000256" key="2">
    <source>
        <dbReference type="ARBA" id="ARBA00022475"/>
    </source>
</evidence>
<dbReference type="Pfam" id="PF02743">
    <property type="entry name" value="dCache_1"/>
    <property type="match status" value="1"/>
</dbReference>
<dbReference type="GO" id="GO:0005886">
    <property type="term" value="C:plasma membrane"/>
    <property type="evidence" value="ECO:0007669"/>
    <property type="project" value="UniProtKB-SubCell"/>
</dbReference>
<dbReference type="CDD" id="cd11386">
    <property type="entry name" value="MCP_signal"/>
    <property type="match status" value="1"/>
</dbReference>
<dbReference type="InterPro" id="IPR003660">
    <property type="entry name" value="HAMP_dom"/>
</dbReference>
<dbReference type="InterPro" id="IPR004090">
    <property type="entry name" value="Chemotax_Me-accpt_rcpt"/>
</dbReference>
<dbReference type="PANTHER" id="PTHR32089:SF117">
    <property type="entry name" value="METHYL ACCEPTING SENSORY TRANSDUCER WITH CACHE_1 SMALL MOLECULE BINDING DOMAIN"/>
    <property type="match status" value="1"/>
</dbReference>
<evidence type="ECO:0000256" key="5">
    <source>
        <dbReference type="ARBA" id="ARBA00022989"/>
    </source>
</evidence>
<dbReference type="Pfam" id="PF00015">
    <property type="entry name" value="MCPsignal"/>
    <property type="match status" value="1"/>
</dbReference>
<dbReference type="RefSeq" id="WP_304995496.1">
    <property type="nucleotide sequence ID" value="NZ_CP101717.1"/>
</dbReference>
<dbReference type="SMART" id="SM00304">
    <property type="entry name" value="HAMP"/>
    <property type="match status" value="2"/>
</dbReference>
<dbReference type="Pfam" id="PF00672">
    <property type="entry name" value="HAMP"/>
    <property type="match status" value="1"/>
</dbReference>
<dbReference type="SMART" id="SM00283">
    <property type="entry name" value="MA"/>
    <property type="match status" value="1"/>
</dbReference>
<organism evidence="14">
    <name type="scientific">Salinispirillum sp. LH 10-3-1</name>
    <dbReference type="NCBI Taxonomy" id="2952525"/>
    <lineage>
        <taxon>Bacteria</taxon>
        <taxon>Pseudomonadati</taxon>
        <taxon>Pseudomonadota</taxon>
        <taxon>Gammaproteobacteria</taxon>
        <taxon>Oceanospirillales</taxon>
        <taxon>Saccharospirillaceae</taxon>
        <taxon>Salinispirillum</taxon>
    </lineage>
</organism>
<dbReference type="FunFam" id="1.10.287.950:FF:000001">
    <property type="entry name" value="Methyl-accepting chemotaxis sensory transducer"/>
    <property type="match status" value="1"/>
</dbReference>
<evidence type="ECO:0000256" key="1">
    <source>
        <dbReference type="ARBA" id="ARBA00004651"/>
    </source>
</evidence>
<dbReference type="PROSITE" id="PS50111">
    <property type="entry name" value="CHEMOTAXIS_TRANSDUC_2"/>
    <property type="match status" value="1"/>
</dbReference>
<evidence type="ECO:0000313" key="14">
    <source>
        <dbReference type="EMBL" id="WLD58210.1"/>
    </source>
</evidence>
<feature type="transmembrane region" description="Helical" evidence="11">
    <location>
        <begin position="269"/>
        <end position="296"/>
    </location>
</feature>
<evidence type="ECO:0000259" key="12">
    <source>
        <dbReference type="PROSITE" id="PS50111"/>
    </source>
</evidence>
<dbReference type="GO" id="GO:0004888">
    <property type="term" value="F:transmembrane signaling receptor activity"/>
    <property type="evidence" value="ECO:0007669"/>
    <property type="project" value="InterPro"/>
</dbReference>
<accession>A0AB38YG54</accession>
<sequence>MPSMNLKTKLLAAVLIMAFIAIAVRAITSFLDLRNQARQGVLNEITLAGNVLSGNVASWVADNIRLMETAAARLEAGDTLDHVLRLTQGGGDFLYAYLGTTQGDMIMYPPETLPSDYDPRVRPWYQQSSRANDSILTPPYTDASSGGYVVTFATPVRGQGVLGADLSLGVVVDTVLAASLGDRGYTFMVAGDGQILAHPDERFATENISTLNSSLTPQRINALRNSNELVNVRMDGKDSLVAFTAVPGSDWSLGFALDQAAVNAPIRAMLIGTLINTIIILAIYFAVALTLLRWLLAPLDTIRDAMHDIGQGQGDLTRRLTYLKDDELGQLSRSFNHFMETIQALVSQARDTSGALGEEAKATMEDSQENNQQIRLQQDEIGQVAAAIHEMSMTANEVAQSASETAEAARRSAEATRDGLGLAKTNRENMQKLTDGIHETTVVIQSLNEQALKINSILATIQGIAEQTNLLALNAAIEAARAGDQGRGFAVVADEVRALSQRTHDATGEIQGMIEGLQAQTGQAVNMMEKSVTVTQDTAENASGVASSLSSINDAIELINEMSERIAGASGEQHKATDEISRITSQIKEAADQLAQNSDEAEQRARALDQLAHDLGSNLNRFVV</sequence>
<feature type="domain" description="Methyl-accepting transducer" evidence="12">
    <location>
        <begin position="352"/>
        <end position="588"/>
    </location>
</feature>
<keyword evidence="10" id="KW-0175">Coiled coil</keyword>
<dbReference type="PANTHER" id="PTHR32089">
    <property type="entry name" value="METHYL-ACCEPTING CHEMOTAXIS PROTEIN MCPB"/>
    <property type="match status" value="1"/>
</dbReference>
<name>A0AB38YG54_9GAMM</name>
<evidence type="ECO:0000256" key="10">
    <source>
        <dbReference type="SAM" id="Coils"/>
    </source>
</evidence>
<dbReference type="InterPro" id="IPR004089">
    <property type="entry name" value="MCPsignal_dom"/>
</dbReference>
<dbReference type="InterPro" id="IPR033479">
    <property type="entry name" value="dCache_1"/>
</dbReference>
<dbReference type="PRINTS" id="PR00260">
    <property type="entry name" value="CHEMTRNSDUCR"/>
</dbReference>
<evidence type="ECO:0000256" key="7">
    <source>
        <dbReference type="ARBA" id="ARBA00023224"/>
    </source>
</evidence>
<dbReference type="Gene3D" id="3.30.450.20">
    <property type="entry name" value="PAS domain"/>
    <property type="match status" value="2"/>
</dbReference>
<comment type="similarity">
    <text evidence="8">Belongs to the methyl-accepting chemotaxis (MCP) protein family.</text>
</comment>
<evidence type="ECO:0000256" key="11">
    <source>
        <dbReference type="SAM" id="Phobius"/>
    </source>
</evidence>